<reference evidence="1 2" key="1">
    <citation type="submission" date="2018-12" db="EMBL/GenBank/DDBJ databases">
        <title>Food and Water Safety Consortium.</title>
        <authorList>
            <person name="Tyson S."/>
            <person name="Peterson C.-L."/>
            <person name="Olson A."/>
            <person name="Tyler S."/>
            <person name="Cabral J."/>
            <person name="Lynch T."/>
            <person name="Knox N."/>
            <person name="Van Domselaar G."/>
            <person name="Graham M."/>
        </authorList>
    </citation>
    <scope>NUCLEOTIDE SEQUENCE [LARGE SCALE GENOMIC DNA]</scope>
    <source>
        <strain evidence="1 2">FWSEC0118</strain>
    </source>
</reference>
<accession>A0A2A6Q025</accession>
<comment type="caution">
    <text evidence="1">The sequence shown here is derived from an EMBL/GenBank/DDBJ whole genome shotgun (WGS) entry which is preliminary data.</text>
</comment>
<protein>
    <submittedName>
        <fullName evidence="1">Uncharacterized protein</fullName>
    </submittedName>
</protein>
<gene>
    <name evidence="1" type="ORF">C9Z68_23975</name>
</gene>
<dbReference type="EMBL" id="RRGJ01000064">
    <property type="protein sequence ID" value="TJQ08207.1"/>
    <property type="molecule type" value="Genomic_DNA"/>
</dbReference>
<sequence>MLYTKVNFIDATGYTYCWDRYYRQKILRGFKPQAQKFPECINFALGNLYVRLRSADGKKLNSHFRENHC</sequence>
<evidence type="ECO:0000313" key="1">
    <source>
        <dbReference type="EMBL" id="TJQ08207.1"/>
    </source>
</evidence>
<proteinExistence type="predicted"/>
<organism evidence="1 2">
    <name type="scientific">Escherichia coli</name>
    <dbReference type="NCBI Taxonomy" id="562"/>
    <lineage>
        <taxon>Bacteria</taxon>
        <taxon>Pseudomonadati</taxon>
        <taxon>Pseudomonadota</taxon>
        <taxon>Gammaproteobacteria</taxon>
        <taxon>Enterobacterales</taxon>
        <taxon>Enterobacteriaceae</taxon>
        <taxon>Escherichia</taxon>
    </lineage>
</organism>
<name>A0A2A6Q025_ECOLX</name>
<dbReference type="Proteomes" id="UP000309937">
    <property type="component" value="Unassembled WGS sequence"/>
</dbReference>
<dbReference type="AlphaFoldDB" id="A0A2A6Q025"/>
<evidence type="ECO:0000313" key="2">
    <source>
        <dbReference type="Proteomes" id="UP000309937"/>
    </source>
</evidence>